<evidence type="ECO:0000313" key="17">
    <source>
        <dbReference type="EMBL" id="BBM84286.1"/>
    </source>
</evidence>
<keyword evidence="9 14" id="KW-0460">Magnesium</keyword>
<feature type="domain" description="Fumarylacetoacetase N-terminal" evidence="16">
    <location>
        <begin position="23"/>
        <end position="123"/>
    </location>
</feature>
<feature type="binding site" evidence="13">
    <location>
        <position position="147"/>
    </location>
    <ligand>
        <name>substrate</name>
    </ligand>
</feature>
<evidence type="ECO:0000256" key="5">
    <source>
        <dbReference type="ARBA" id="ARBA00012094"/>
    </source>
</evidence>
<keyword evidence="6 14" id="KW-0479">Metal-binding</keyword>
<evidence type="ECO:0000256" key="9">
    <source>
        <dbReference type="ARBA" id="ARBA00022842"/>
    </source>
</evidence>
<evidence type="ECO:0000256" key="8">
    <source>
        <dbReference type="ARBA" id="ARBA00022837"/>
    </source>
</evidence>
<dbReference type="Gene3D" id="3.90.850.10">
    <property type="entry name" value="Fumarylacetoacetase-like, C-terminal domain"/>
    <property type="match status" value="1"/>
</dbReference>
<protein>
    <recommendedName>
        <fullName evidence="5">fumarylacetoacetase</fullName>
        <ecNumber evidence="5">3.7.1.2</ecNumber>
    </recommendedName>
</protein>
<keyword evidence="11" id="KW-0585">Phenylalanine catabolism</keyword>
<keyword evidence="18" id="KW-1185">Reference proteome</keyword>
<dbReference type="InterPro" id="IPR005959">
    <property type="entry name" value="Fumarylacetoacetase"/>
</dbReference>
<comment type="cofactor">
    <cofactor evidence="1 14">
        <name>Ca(2+)</name>
        <dbReference type="ChEBI" id="CHEBI:29108"/>
    </cofactor>
</comment>
<dbReference type="EMBL" id="AP019860">
    <property type="protein sequence ID" value="BBM84286.1"/>
    <property type="molecule type" value="Genomic_DNA"/>
</dbReference>
<keyword evidence="7" id="KW-0378">Hydrolase</keyword>
<accession>A0A5S9IMQ8</accession>
<feature type="binding site" evidence="13">
    <location>
        <position position="244"/>
    </location>
    <ligand>
        <name>substrate</name>
    </ligand>
</feature>
<dbReference type="Gene3D" id="2.30.30.230">
    <property type="entry name" value="Fumarylacetoacetase, N-terminal domain"/>
    <property type="match status" value="1"/>
</dbReference>
<dbReference type="NCBIfam" id="TIGR01266">
    <property type="entry name" value="fum_ac_acetase"/>
    <property type="match status" value="1"/>
</dbReference>
<evidence type="ECO:0000259" key="15">
    <source>
        <dbReference type="Pfam" id="PF01557"/>
    </source>
</evidence>
<dbReference type="SUPFAM" id="SSF63433">
    <property type="entry name" value="Fumarylacetoacetate hydrolase, FAH, N-terminal domain"/>
    <property type="match status" value="1"/>
</dbReference>
<dbReference type="Pfam" id="PF09298">
    <property type="entry name" value="FAA_hydrolase_N"/>
    <property type="match status" value="1"/>
</dbReference>
<keyword evidence="10" id="KW-0828">Tyrosine catabolism</keyword>
<evidence type="ECO:0000256" key="1">
    <source>
        <dbReference type="ARBA" id="ARBA00001913"/>
    </source>
</evidence>
<dbReference type="GO" id="GO:0006559">
    <property type="term" value="P:L-phenylalanine catabolic process"/>
    <property type="evidence" value="ECO:0007669"/>
    <property type="project" value="UniProtKB-UniPathway"/>
</dbReference>
<dbReference type="InterPro" id="IPR011234">
    <property type="entry name" value="Fumarylacetoacetase-like_C"/>
</dbReference>
<dbReference type="GO" id="GO:0006572">
    <property type="term" value="P:L-tyrosine catabolic process"/>
    <property type="evidence" value="ECO:0007669"/>
    <property type="project" value="UniProtKB-KW"/>
</dbReference>
<dbReference type="PANTHER" id="PTHR43069">
    <property type="entry name" value="FUMARYLACETOACETASE"/>
    <property type="match status" value="1"/>
</dbReference>
<keyword evidence="8 14" id="KW-0106">Calcium</keyword>
<evidence type="ECO:0000256" key="14">
    <source>
        <dbReference type="PIRSR" id="PIRSR605959-3"/>
    </source>
</evidence>
<evidence type="ECO:0000313" key="18">
    <source>
        <dbReference type="Proteomes" id="UP000326354"/>
    </source>
</evidence>
<evidence type="ECO:0000256" key="3">
    <source>
        <dbReference type="ARBA" id="ARBA00004782"/>
    </source>
</evidence>
<comment type="pathway">
    <text evidence="3">Amino-acid degradation; L-phenylalanine degradation; acetoacetate and fumarate from L-phenylalanine: step 6/6.</text>
</comment>
<name>A0A5S9IMQ8_UABAM</name>
<dbReference type="PANTHER" id="PTHR43069:SF2">
    <property type="entry name" value="FUMARYLACETOACETASE"/>
    <property type="match status" value="1"/>
</dbReference>
<feature type="binding site" evidence="14">
    <location>
        <position position="203"/>
    </location>
    <ligand>
        <name>Ca(2+)</name>
        <dbReference type="ChEBI" id="CHEBI:29108"/>
    </ligand>
</feature>
<evidence type="ECO:0000256" key="13">
    <source>
        <dbReference type="PIRSR" id="PIRSR605959-2"/>
    </source>
</evidence>
<dbReference type="InterPro" id="IPR036462">
    <property type="entry name" value="Fumarylacetoacetase_N_sf"/>
</dbReference>
<dbReference type="InterPro" id="IPR036663">
    <property type="entry name" value="Fumarylacetoacetase_C_sf"/>
</dbReference>
<feature type="domain" description="Fumarylacetoacetase-like C-terminal" evidence="15">
    <location>
        <begin position="131"/>
        <end position="398"/>
    </location>
</feature>
<feature type="binding site" evidence="14">
    <location>
        <position position="131"/>
    </location>
    <ligand>
        <name>Ca(2+)</name>
        <dbReference type="ChEBI" id="CHEBI:29108"/>
    </ligand>
</feature>
<evidence type="ECO:0000256" key="12">
    <source>
        <dbReference type="PIRSR" id="PIRSR605959-1"/>
    </source>
</evidence>
<feature type="binding site" evidence="14">
    <location>
        <position position="261"/>
    </location>
    <ligand>
        <name>Mg(2+)</name>
        <dbReference type="ChEBI" id="CHEBI:18420"/>
    </ligand>
</feature>
<feature type="binding site" evidence="14">
    <location>
        <position position="237"/>
    </location>
    <ligand>
        <name>Ca(2+)</name>
        <dbReference type="ChEBI" id="CHEBI:29108"/>
    </ligand>
</feature>
<dbReference type="AlphaFoldDB" id="A0A5S9IMQ8"/>
<evidence type="ECO:0000256" key="4">
    <source>
        <dbReference type="ARBA" id="ARBA00010211"/>
    </source>
</evidence>
<evidence type="ECO:0000259" key="16">
    <source>
        <dbReference type="Pfam" id="PF09298"/>
    </source>
</evidence>
<dbReference type="KEGG" id="uam:UABAM_02643"/>
<feature type="binding site" evidence="14">
    <location>
        <position position="205"/>
    </location>
    <ligand>
        <name>Ca(2+)</name>
        <dbReference type="ChEBI" id="CHEBI:29108"/>
    </ligand>
</feature>
<evidence type="ECO:0000256" key="2">
    <source>
        <dbReference type="ARBA" id="ARBA00001946"/>
    </source>
</evidence>
<feature type="binding site" evidence="13">
    <location>
        <position position="354"/>
    </location>
    <ligand>
        <name>substrate</name>
    </ligand>
</feature>
<gene>
    <name evidence="17" type="ORF">UABAM_02643</name>
</gene>
<feature type="binding site" evidence="14">
    <location>
        <position position="237"/>
    </location>
    <ligand>
        <name>Mg(2+)</name>
        <dbReference type="ChEBI" id="CHEBI:18420"/>
    </ligand>
</feature>
<dbReference type="UniPathway" id="UPA00139">
    <property type="reaction ID" value="UER00341"/>
</dbReference>
<sequence length="420" mass="46160">MEENNANLKSWIEVKPDSDFPIQNLPFGVFSHNGQTAVGVAIGDKVVHLGEAYEAGLISDVTKSNVFNEKSLNAFLSLGKTEWRNTRKKVSELLREDNAQLRDNAELREKCILAQSDVTMQMPVEVGNFVDFYSSIEHATNIGSMFRPNNPLMPNWKHLPVGYNGRPSSVVVSGTPVVRPKGQTKADDAELPTFGPSKLLDIELEMGFITGLGKPLSESISTAEALDYVFGMVLLNDWSARDIQKWEYVPLGPFLGKSFATSISPWVVTMDALEPFRVAGPKQEPAVLPHLQCEGDGNYDIHLEAHIQTEKMDASLCMTKTNFKAMYWNVPQQLAHIASNGTNIEAGDVYGSGTVSGTTPDSLGSMLELCWRGTRPLKLPSGEERKFLLDGDEVTLKGWCQGDGYRVGFGECCGKILPAK</sequence>
<feature type="binding site" evidence="14">
    <location>
        <position position="257"/>
    </location>
    <ligand>
        <name>Mg(2+)</name>
        <dbReference type="ChEBI" id="CHEBI:18420"/>
    </ligand>
</feature>
<evidence type="ECO:0000256" key="7">
    <source>
        <dbReference type="ARBA" id="ARBA00022801"/>
    </source>
</evidence>
<comment type="cofactor">
    <cofactor evidence="2 14">
        <name>Mg(2+)</name>
        <dbReference type="ChEBI" id="CHEBI:18420"/>
    </cofactor>
</comment>
<feature type="active site" description="Proton acceptor" evidence="12">
    <location>
        <position position="138"/>
    </location>
</feature>
<dbReference type="GO" id="GO:0004334">
    <property type="term" value="F:fumarylacetoacetase activity"/>
    <property type="evidence" value="ECO:0007669"/>
    <property type="project" value="UniProtKB-EC"/>
</dbReference>
<dbReference type="FunFam" id="3.90.850.10:FF:000004">
    <property type="entry name" value="Fumarylacetoacetase"/>
    <property type="match status" value="1"/>
</dbReference>
<evidence type="ECO:0000256" key="10">
    <source>
        <dbReference type="ARBA" id="ARBA00022878"/>
    </source>
</evidence>
<organism evidence="17 18">
    <name type="scientific">Uabimicrobium amorphum</name>
    <dbReference type="NCBI Taxonomy" id="2596890"/>
    <lineage>
        <taxon>Bacteria</taxon>
        <taxon>Pseudomonadati</taxon>
        <taxon>Planctomycetota</taxon>
        <taxon>Candidatus Uabimicrobiia</taxon>
        <taxon>Candidatus Uabimicrobiales</taxon>
        <taxon>Candidatus Uabimicrobiaceae</taxon>
        <taxon>Candidatus Uabimicrobium</taxon>
    </lineage>
</organism>
<comment type="similarity">
    <text evidence="4">Belongs to the FAH family.</text>
</comment>
<dbReference type="RefSeq" id="WP_151968450.1">
    <property type="nucleotide sequence ID" value="NZ_AP019860.1"/>
</dbReference>
<dbReference type="GO" id="GO:1902000">
    <property type="term" value="P:homogentisate catabolic process"/>
    <property type="evidence" value="ECO:0007669"/>
    <property type="project" value="TreeGrafter"/>
</dbReference>
<dbReference type="GO" id="GO:0046872">
    <property type="term" value="F:metal ion binding"/>
    <property type="evidence" value="ECO:0007669"/>
    <property type="project" value="UniProtKB-KW"/>
</dbReference>
<evidence type="ECO:0000256" key="11">
    <source>
        <dbReference type="ARBA" id="ARBA00023232"/>
    </source>
</evidence>
<feature type="binding site" evidence="13">
    <location>
        <position position="248"/>
    </location>
    <ligand>
        <name>substrate</name>
    </ligand>
</feature>
<dbReference type="SUPFAM" id="SSF56529">
    <property type="entry name" value="FAH"/>
    <property type="match status" value="1"/>
</dbReference>
<feature type="binding site" evidence="13">
    <location>
        <position position="133"/>
    </location>
    <ligand>
        <name>substrate</name>
    </ligand>
</feature>
<dbReference type="Pfam" id="PF01557">
    <property type="entry name" value="FAA_hydrolase"/>
    <property type="match status" value="1"/>
</dbReference>
<dbReference type="InterPro" id="IPR015377">
    <property type="entry name" value="Fumarylacetoacetase_N"/>
</dbReference>
<dbReference type="Proteomes" id="UP000326354">
    <property type="component" value="Chromosome"/>
</dbReference>
<evidence type="ECO:0000256" key="6">
    <source>
        <dbReference type="ARBA" id="ARBA00022723"/>
    </source>
</evidence>
<dbReference type="OrthoDB" id="9805307at2"/>
<reference evidence="17 18" key="1">
    <citation type="submission" date="2019-08" db="EMBL/GenBank/DDBJ databases">
        <title>Complete genome sequence of Candidatus Uab amorphum.</title>
        <authorList>
            <person name="Shiratori T."/>
            <person name="Suzuki S."/>
            <person name="Kakizawa Y."/>
            <person name="Ishida K."/>
        </authorList>
    </citation>
    <scope>NUCLEOTIDE SEQUENCE [LARGE SCALE GENOMIC DNA]</scope>
    <source>
        <strain evidence="17 18">SRT547</strain>
    </source>
</reference>
<dbReference type="EC" id="3.7.1.2" evidence="5"/>
<proteinExistence type="inferred from homology"/>